<keyword evidence="3 6" id="KW-0479">Metal-binding</keyword>
<comment type="cofactor">
    <cofactor evidence="6">
        <name>Mg(2+)</name>
        <dbReference type="ChEBI" id="CHEBI:18420"/>
    </cofactor>
    <text evidence="6">Binds 1 Mg(2+) ion per subunit.</text>
</comment>
<gene>
    <name evidence="6" type="primary">glmM</name>
    <name evidence="13" type="ORF">JCM31447_07640</name>
</gene>
<feature type="binding site" evidence="6">
    <location>
        <position position="245"/>
    </location>
    <ligand>
        <name>Mg(2+)</name>
        <dbReference type="ChEBI" id="CHEBI:18420"/>
    </ligand>
</feature>
<protein>
    <recommendedName>
        <fullName evidence="6 8">Phosphoglucosamine mutase</fullName>
        <ecNumber evidence="6 8">5.4.2.10</ecNumber>
    </recommendedName>
</protein>
<dbReference type="InterPro" id="IPR016066">
    <property type="entry name" value="A-D-PHexomutase_CS"/>
</dbReference>
<dbReference type="GO" id="GO:0005829">
    <property type="term" value="C:cytosol"/>
    <property type="evidence" value="ECO:0007669"/>
    <property type="project" value="TreeGrafter"/>
</dbReference>
<keyword evidence="4 6" id="KW-0460">Magnesium</keyword>
<evidence type="ECO:0000256" key="5">
    <source>
        <dbReference type="ARBA" id="ARBA00023235"/>
    </source>
</evidence>
<dbReference type="SUPFAM" id="SSF55957">
    <property type="entry name" value="Phosphoglucomutase, C-terminal domain"/>
    <property type="match status" value="1"/>
</dbReference>
<dbReference type="EC" id="5.4.2.10" evidence="6 8"/>
<dbReference type="InterPro" id="IPR005841">
    <property type="entry name" value="Alpha-D-phosphohexomutase_SF"/>
</dbReference>
<dbReference type="Gene3D" id="3.30.310.50">
    <property type="entry name" value="Alpha-D-phosphohexomutase, C-terminal domain"/>
    <property type="match status" value="1"/>
</dbReference>
<evidence type="ECO:0000313" key="14">
    <source>
        <dbReference type="Proteomes" id="UP000291236"/>
    </source>
</evidence>
<reference evidence="13 14" key="1">
    <citation type="submission" date="2018-12" db="EMBL/GenBank/DDBJ databases">
        <title>Rubrispira sanarue gen. nov., sp., nov., a member of the order Silvanigrellales, isolated from a brackish lake in Hamamatsu Japan.</title>
        <authorList>
            <person name="Maejima Y."/>
            <person name="Iino T."/>
            <person name="Muraguchi Y."/>
            <person name="Fukuda K."/>
            <person name="Nojiri H."/>
            <person name="Ohkuma M."/>
            <person name="Moriuchi R."/>
            <person name="Dohra H."/>
            <person name="Kimbara K."/>
            <person name="Shintani M."/>
        </authorList>
    </citation>
    <scope>NUCLEOTIDE SEQUENCE [LARGE SCALE GENOMIC DNA]</scope>
    <source>
        <strain evidence="13 14">RF1110005</strain>
    </source>
</reference>
<dbReference type="GO" id="GO:0000287">
    <property type="term" value="F:magnesium ion binding"/>
    <property type="evidence" value="ECO:0007669"/>
    <property type="project" value="UniProtKB-UniRule"/>
</dbReference>
<feature type="domain" description="Alpha-D-phosphohexomutase C-terminal" evidence="9">
    <location>
        <begin position="378"/>
        <end position="440"/>
    </location>
</feature>
<proteinExistence type="inferred from homology"/>
<feature type="domain" description="Alpha-D-phosphohexomutase alpha/beta/alpha" evidence="12">
    <location>
        <begin position="260"/>
        <end position="371"/>
    </location>
</feature>
<comment type="PTM">
    <text evidence="6">Activated by phosphorylation.</text>
</comment>
<dbReference type="SUPFAM" id="SSF53738">
    <property type="entry name" value="Phosphoglucomutase, first 3 domains"/>
    <property type="match status" value="3"/>
</dbReference>
<feature type="binding site" evidence="6">
    <location>
        <position position="247"/>
    </location>
    <ligand>
        <name>Mg(2+)</name>
        <dbReference type="ChEBI" id="CHEBI:18420"/>
    </ligand>
</feature>
<comment type="catalytic activity">
    <reaction evidence="6 8">
        <text>alpha-D-glucosamine 1-phosphate = D-glucosamine 6-phosphate</text>
        <dbReference type="Rhea" id="RHEA:23424"/>
        <dbReference type="ChEBI" id="CHEBI:58516"/>
        <dbReference type="ChEBI" id="CHEBI:58725"/>
        <dbReference type="EC" id="5.4.2.10"/>
    </reaction>
</comment>
<dbReference type="FunFam" id="3.40.120.10:FF:000001">
    <property type="entry name" value="Phosphoglucosamine mutase"/>
    <property type="match status" value="1"/>
</dbReference>
<dbReference type="InterPro" id="IPR005846">
    <property type="entry name" value="A-D-PHexomutase_a/b/a-III"/>
</dbReference>
<sequence>MAKYFGTDGIRGEANFGSMTPMNILKIAQSFGIALKKRAKRPKVIIGKDTRVSGYMIEGLFSSGLCSVGVDVLFVGPLPTPGIAYLTRGMRADAGVMISASHNPYHDNGIKLFDHNGFKLPDADEEFIEMLIDDPNLENHLVTSDLMGRAKRIDDAIGQYAVFLKERFPKNLKLDGKRIVLDCAHGAGYKVAPKVFSELGAEVICINNDPNGFNINFESGALHPEKLRLEVLNLRADIGFALDGDADRLIVVDEKGNILDGDNILAMCALEMKAQNQLLNNGVCVTIMSNKGFDIAMQNAGIQVYRTNVGDRNVVEEMLNRKLVLGGEQSGHLLFLDSSTTGDAIVGCLKVLEMMCRSGKSISELTSVMQKLPQITRNVKVTAKPPIRTLKATTSLLREFEKELGDSGRILLRYSGTEPLARITLEGPELSRLQTIALELEQELLKEIG</sequence>
<feature type="binding site" description="via phosphate group" evidence="6">
    <location>
        <position position="101"/>
    </location>
    <ligand>
        <name>Mg(2+)</name>
        <dbReference type="ChEBI" id="CHEBI:18420"/>
    </ligand>
</feature>
<comment type="similarity">
    <text evidence="1 6 7">Belongs to the phosphohexose mutase family.</text>
</comment>
<dbReference type="Pfam" id="PF02879">
    <property type="entry name" value="PGM_PMM_II"/>
    <property type="match status" value="1"/>
</dbReference>
<name>A0A4P2VH92_FLUSA</name>
<dbReference type="PRINTS" id="PR00509">
    <property type="entry name" value="PGMPMM"/>
</dbReference>
<evidence type="ECO:0000256" key="3">
    <source>
        <dbReference type="ARBA" id="ARBA00022723"/>
    </source>
</evidence>
<feature type="active site" description="Phosphoserine intermediate" evidence="6">
    <location>
        <position position="101"/>
    </location>
</feature>
<evidence type="ECO:0000313" key="13">
    <source>
        <dbReference type="EMBL" id="BBH52323.1"/>
    </source>
</evidence>
<dbReference type="Pfam" id="PF02880">
    <property type="entry name" value="PGM_PMM_III"/>
    <property type="match status" value="1"/>
</dbReference>
<feature type="domain" description="Alpha-D-phosphohexomutase alpha/beta/alpha" evidence="11">
    <location>
        <begin position="160"/>
        <end position="256"/>
    </location>
</feature>
<feature type="modified residue" description="Phosphoserine" evidence="6">
    <location>
        <position position="101"/>
    </location>
</feature>
<dbReference type="NCBIfam" id="NF008139">
    <property type="entry name" value="PRK10887.1"/>
    <property type="match status" value="1"/>
</dbReference>
<evidence type="ECO:0000259" key="11">
    <source>
        <dbReference type="Pfam" id="PF02879"/>
    </source>
</evidence>
<evidence type="ECO:0000256" key="6">
    <source>
        <dbReference type="HAMAP-Rule" id="MF_01554"/>
    </source>
</evidence>
<dbReference type="GO" id="GO:0006048">
    <property type="term" value="P:UDP-N-acetylglucosamine biosynthetic process"/>
    <property type="evidence" value="ECO:0007669"/>
    <property type="project" value="TreeGrafter"/>
</dbReference>
<dbReference type="GO" id="GO:0004615">
    <property type="term" value="F:phosphomannomutase activity"/>
    <property type="evidence" value="ECO:0007669"/>
    <property type="project" value="TreeGrafter"/>
</dbReference>
<evidence type="ECO:0000259" key="12">
    <source>
        <dbReference type="Pfam" id="PF02880"/>
    </source>
</evidence>
<dbReference type="PANTHER" id="PTHR42946">
    <property type="entry name" value="PHOSPHOHEXOSE MUTASE"/>
    <property type="match status" value="1"/>
</dbReference>
<evidence type="ECO:0000256" key="7">
    <source>
        <dbReference type="RuleBase" id="RU004326"/>
    </source>
</evidence>
<evidence type="ECO:0000256" key="4">
    <source>
        <dbReference type="ARBA" id="ARBA00022842"/>
    </source>
</evidence>
<keyword evidence="5 6" id="KW-0413">Isomerase</keyword>
<evidence type="ECO:0000256" key="1">
    <source>
        <dbReference type="ARBA" id="ARBA00010231"/>
    </source>
</evidence>
<keyword evidence="14" id="KW-1185">Reference proteome</keyword>
<evidence type="ECO:0000259" key="9">
    <source>
        <dbReference type="Pfam" id="PF00408"/>
    </source>
</evidence>
<dbReference type="Pfam" id="PF02878">
    <property type="entry name" value="PGM_PMM_I"/>
    <property type="match status" value="1"/>
</dbReference>
<dbReference type="GO" id="GO:0009252">
    <property type="term" value="P:peptidoglycan biosynthetic process"/>
    <property type="evidence" value="ECO:0007669"/>
    <property type="project" value="TreeGrafter"/>
</dbReference>
<evidence type="ECO:0000256" key="8">
    <source>
        <dbReference type="RuleBase" id="RU004327"/>
    </source>
</evidence>
<dbReference type="FunFam" id="3.40.120.10:FF:000003">
    <property type="entry name" value="Phosphoglucosamine mutase"/>
    <property type="match status" value="1"/>
</dbReference>
<dbReference type="AlphaFoldDB" id="A0A4P2VH92"/>
<dbReference type="OrthoDB" id="5287886at2"/>
<dbReference type="InterPro" id="IPR005845">
    <property type="entry name" value="A-D-PHexomutase_a/b/a-II"/>
</dbReference>
<dbReference type="Gene3D" id="3.40.120.10">
    <property type="entry name" value="Alpha-D-Glucose-1,6-Bisphosphate, subunit A, domain 3"/>
    <property type="match status" value="3"/>
</dbReference>
<evidence type="ECO:0000259" key="10">
    <source>
        <dbReference type="Pfam" id="PF02878"/>
    </source>
</evidence>
<feature type="domain" description="Alpha-D-phosphohexomutase alpha/beta/alpha" evidence="10">
    <location>
        <begin position="3"/>
        <end position="133"/>
    </location>
</feature>
<dbReference type="InterPro" id="IPR036900">
    <property type="entry name" value="A-D-PHexomutase_C_sf"/>
</dbReference>
<evidence type="ECO:0000256" key="2">
    <source>
        <dbReference type="ARBA" id="ARBA00022553"/>
    </source>
</evidence>
<dbReference type="GO" id="GO:0005975">
    <property type="term" value="P:carbohydrate metabolic process"/>
    <property type="evidence" value="ECO:0007669"/>
    <property type="project" value="InterPro"/>
</dbReference>
<dbReference type="InterPro" id="IPR005843">
    <property type="entry name" value="A-D-PHexomutase_C"/>
</dbReference>
<dbReference type="HAMAP" id="MF_01554_B">
    <property type="entry name" value="GlmM_B"/>
    <property type="match status" value="1"/>
</dbReference>
<dbReference type="GO" id="GO:0008966">
    <property type="term" value="F:phosphoglucosamine mutase activity"/>
    <property type="evidence" value="ECO:0007669"/>
    <property type="project" value="UniProtKB-UniRule"/>
</dbReference>
<dbReference type="RefSeq" id="WP_130606715.1">
    <property type="nucleotide sequence ID" value="NZ_AP019368.1"/>
</dbReference>
<organism evidence="13 14">
    <name type="scientific">Fluviispira sanaruensis</name>
    <dbReference type="NCBI Taxonomy" id="2493639"/>
    <lineage>
        <taxon>Bacteria</taxon>
        <taxon>Pseudomonadati</taxon>
        <taxon>Bdellovibrionota</taxon>
        <taxon>Oligoflexia</taxon>
        <taxon>Silvanigrellales</taxon>
        <taxon>Silvanigrellaceae</taxon>
        <taxon>Fluviispira</taxon>
    </lineage>
</organism>
<comment type="function">
    <text evidence="6 8">Catalyzes the conversion of glucosamine-6-phosphate to glucosamine-1-phosphate.</text>
</comment>
<dbReference type="InterPro" id="IPR050060">
    <property type="entry name" value="Phosphoglucosamine_mutase"/>
</dbReference>
<dbReference type="Proteomes" id="UP000291236">
    <property type="component" value="Chromosome"/>
</dbReference>
<dbReference type="Pfam" id="PF00408">
    <property type="entry name" value="PGM_PMM_IV"/>
    <property type="match status" value="1"/>
</dbReference>
<dbReference type="KEGG" id="sbf:JCM31447_07640"/>
<dbReference type="InterPro" id="IPR005844">
    <property type="entry name" value="A-D-PHexomutase_a/b/a-I"/>
</dbReference>
<dbReference type="InterPro" id="IPR016055">
    <property type="entry name" value="A-D-PHexomutase_a/b/a-I/II/III"/>
</dbReference>
<keyword evidence="2 6" id="KW-0597">Phosphoprotein</keyword>
<dbReference type="PANTHER" id="PTHR42946:SF1">
    <property type="entry name" value="PHOSPHOGLUCOMUTASE (ALPHA-D-GLUCOSE-1,6-BISPHOSPHATE-DEPENDENT)"/>
    <property type="match status" value="1"/>
</dbReference>
<dbReference type="EMBL" id="AP019368">
    <property type="protein sequence ID" value="BBH52323.1"/>
    <property type="molecule type" value="Genomic_DNA"/>
</dbReference>
<accession>A0A4P2VH92</accession>
<dbReference type="InterPro" id="IPR006352">
    <property type="entry name" value="GlmM_bact"/>
</dbReference>
<dbReference type="NCBIfam" id="TIGR01455">
    <property type="entry name" value="glmM"/>
    <property type="match status" value="1"/>
</dbReference>
<dbReference type="PROSITE" id="PS00710">
    <property type="entry name" value="PGM_PMM"/>
    <property type="match status" value="1"/>
</dbReference>
<dbReference type="CDD" id="cd05802">
    <property type="entry name" value="GlmM"/>
    <property type="match status" value="1"/>
</dbReference>
<feature type="binding site" evidence="6">
    <location>
        <position position="243"/>
    </location>
    <ligand>
        <name>Mg(2+)</name>
        <dbReference type="ChEBI" id="CHEBI:18420"/>
    </ligand>
</feature>